<dbReference type="Pfam" id="PF04273">
    <property type="entry name" value="BLH_phosphatase"/>
    <property type="match status" value="1"/>
</dbReference>
<proteinExistence type="predicted"/>
<organism evidence="2 3">
    <name type="scientific">Erythrobacter crassostreae</name>
    <dbReference type="NCBI Taxonomy" id="2828328"/>
    <lineage>
        <taxon>Bacteria</taxon>
        <taxon>Pseudomonadati</taxon>
        <taxon>Pseudomonadota</taxon>
        <taxon>Alphaproteobacteria</taxon>
        <taxon>Sphingomonadales</taxon>
        <taxon>Erythrobacteraceae</taxon>
        <taxon>Erythrobacter/Porphyrobacter group</taxon>
        <taxon>Erythrobacter</taxon>
    </lineage>
</organism>
<dbReference type="InterPro" id="IPR005939">
    <property type="entry name" value="BLH_phosphatase-like"/>
</dbReference>
<comment type="caution">
    <text evidence="2">The sequence shown here is derived from an EMBL/GenBank/DDBJ whole genome shotgun (WGS) entry which is preliminary data.</text>
</comment>
<name>A0A9X1F2H5_9SPHN</name>
<sequence>MSTFRKLSESVLASPQIDKADISLAKDQGITLIVNNRPDDEEPSAPQGDEIAAAAKAAGLAYLAIPIGHAGFSEPQIDQMVTALSDTDGKVLAYCRSGTRSTFLWSLAEAKIGSDPDEIAAAAMAAGYDVSPIRPMIDMLAAR</sequence>
<dbReference type="Proteomes" id="UP001138681">
    <property type="component" value="Unassembled WGS sequence"/>
</dbReference>
<protein>
    <submittedName>
        <fullName evidence="2">TIGR01244 family phosphatase</fullName>
    </submittedName>
</protein>
<dbReference type="AlphaFoldDB" id="A0A9X1F2H5"/>
<feature type="domain" description="Beta-lactamase hydrolase-like protein phosphatase-like" evidence="1">
    <location>
        <begin position="4"/>
        <end position="110"/>
    </location>
</feature>
<dbReference type="RefSeq" id="WP_218403734.1">
    <property type="nucleotide sequence ID" value="NZ_JAGSPC010000001.1"/>
</dbReference>
<evidence type="ECO:0000313" key="2">
    <source>
        <dbReference type="EMBL" id="MBV7258409.1"/>
    </source>
</evidence>
<keyword evidence="3" id="KW-1185">Reference proteome</keyword>
<evidence type="ECO:0000313" key="3">
    <source>
        <dbReference type="Proteomes" id="UP001138681"/>
    </source>
</evidence>
<dbReference type="EMBL" id="JAGSPC010000001">
    <property type="protein sequence ID" value="MBV7258409.1"/>
    <property type="molecule type" value="Genomic_DNA"/>
</dbReference>
<reference evidence="2" key="1">
    <citation type="submission" date="2021-04" db="EMBL/GenBank/DDBJ databases">
        <authorList>
            <person name="Pira H."/>
            <person name="Risdian C."/>
            <person name="Wink J."/>
        </authorList>
    </citation>
    <scope>NUCLEOTIDE SEQUENCE</scope>
    <source>
        <strain evidence="2">WH158</strain>
    </source>
</reference>
<evidence type="ECO:0000259" key="1">
    <source>
        <dbReference type="Pfam" id="PF04273"/>
    </source>
</evidence>
<accession>A0A9X1F2H5</accession>
<dbReference type="GO" id="GO:0016787">
    <property type="term" value="F:hydrolase activity"/>
    <property type="evidence" value="ECO:0007669"/>
    <property type="project" value="InterPro"/>
</dbReference>
<dbReference type="NCBIfam" id="TIGR01244">
    <property type="entry name" value="TIGR01244 family sulfur transferase"/>
    <property type="match status" value="1"/>
</dbReference>
<gene>
    <name evidence="2" type="ORF">KCG46_02325</name>
</gene>